<feature type="transmembrane region" description="Helical" evidence="1">
    <location>
        <begin position="149"/>
        <end position="173"/>
    </location>
</feature>
<gene>
    <name evidence="2" type="ORF">H8718_10220</name>
</gene>
<comment type="caution">
    <text evidence="2">The sequence shown here is derived from an EMBL/GenBank/DDBJ whole genome shotgun (WGS) entry which is preliminary data.</text>
</comment>
<keyword evidence="1" id="KW-0812">Transmembrane</keyword>
<feature type="transmembrane region" description="Helical" evidence="1">
    <location>
        <begin position="21"/>
        <end position="42"/>
    </location>
</feature>
<dbReference type="PANTHER" id="PTHR40076:SF1">
    <property type="entry name" value="MEMBRANE PROTEIN"/>
    <property type="match status" value="1"/>
</dbReference>
<feature type="transmembrane region" description="Helical" evidence="1">
    <location>
        <begin position="87"/>
        <end position="110"/>
    </location>
</feature>
<organism evidence="2 3">
    <name type="scientific">Zhenhengia yiwuensis</name>
    <dbReference type="NCBI Taxonomy" id="2763666"/>
    <lineage>
        <taxon>Bacteria</taxon>
        <taxon>Bacillati</taxon>
        <taxon>Bacillota</taxon>
        <taxon>Clostridia</taxon>
        <taxon>Lachnospirales</taxon>
        <taxon>Lachnospiraceae</taxon>
        <taxon>Zhenhengia</taxon>
    </lineage>
</organism>
<dbReference type="PANTHER" id="PTHR40076">
    <property type="entry name" value="MEMBRANE PROTEIN-RELATED"/>
    <property type="match status" value="1"/>
</dbReference>
<name>A0A926EKR0_9FIRM</name>
<evidence type="ECO:0000313" key="2">
    <source>
        <dbReference type="EMBL" id="MBC8579902.1"/>
    </source>
</evidence>
<feature type="transmembrane region" description="Helical" evidence="1">
    <location>
        <begin position="48"/>
        <end position="66"/>
    </location>
</feature>
<accession>A0A926EKR0</accession>
<dbReference type="EMBL" id="JACRSY010000014">
    <property type="protein sequence ID" value="MBC8579902.1"/>
    <property type="molecule type" value="Genomic_DNA"/>
</dbReference>
<sequence length="191" mass="21932">MFTREEVKAASKEQLKGRWGIVGGLFLVITILLIGIQFIPYIGFLGNYIISGACTLSYIIICFKVIQREPLGIEDAFSGFKNFGKSIGLFFWQLLWVFLWTLLFIIPGIIKSYSYCMSFYILADHPEITVREAMNESKRMTQGHKMDLFILQLSFIGWGILATLTFGIGYFWLIPYMQVTMANTYKKLANQ</sequence>
<evidence type="ECO:0000256" key="1">
    <source>
        <dbReference type="SAM" id="Phobius"/>
    </source>
</evidence>
<dbReference type="Pfam" id="PF06161">
    <property type="entry name" value="DUF975"/>
    <property type="match status" value="1"/>
</dbReference>
<dbReference type="Proteomes" id="UP000655830">
    <property type="component" value="Unassembled WGS sequence"/>
</dbReference>
<reference evidence="2" key="1">
    <citation type="submission" date="2020-08" db="EMBL/GenBank/DDBJ databases">
        <title>Genome public.</title>
        <authorList>
            <person name="Liu C."/>
            <person name="Sun Q."/>
        </authorList>
    </citation>
    <scope>NUCLEOTIDE SEQUENCE</scope>
    <source>
        <strain evidence="2">NSJ-12</strain>
    </source>
</reference>
<dbReference type="InterPro" id="IPR010380">
    <property type="entry name" value="DUF975"/>
</dbReference>
<dbReference type="AlphaFoldDB" id="A0A926EKR0"/>
<keyword evidence="1" id="KW-1133">Transmembrane helix</keyword>
<proteinExistence type="predicted"/>
<evidence type="ECO:0000313" key="3">
    <source>
        <dbReference type="Proteomes" id="UP000655830"/>
    </source>
</evidence>
<dbReference type="RefSeq" id="WP_177671696.1">
    <property type="nucleotide sequence ID" value="NZ_JACRSY010000014.1"/>
</dbReference>
<protein>
    <submittedName>
        <fullName evidence="2">DUF975 family protein</fullName>
    </submittedName>
</protein>
<keyword evidence="1" id="KW-0472">Membrane</keyword>
<keyword evidence="3" id="KW-1185">Reference proteome</keyword>